<proteinExistence type="inferred from homology"/>
<evidence type="ECO:0000256" key="5">
    <source>
        <dbReference type="ARBA" id="ARBA00051722"/>
    </source>
</evidence>
<dbReference type="InterPro" id="IPR003595">
    <property type="entry name" value="Tyr_Pase_cat"/>
</dbReference>
<evidence type="ECO:0000256" key="2">
    <source>
        <dbReference type="ARBA" id="ARBA00013064"/>
    </source>
</evidence>
<dbReference type="Pfam" id="PF00102">
    <property type="entry name" value="Y_phosphatase"/>
    <property type="match status" value="2"/>
</dbReference>
<evidence type="ECO:0000256" key="4">
    <source>
        <dbReference type="ARBA" id="ARBA00022912"/>
    </source>
</evidence>
<evidence type="ECO:0000259" key="8">
    <source>
        <dbReference type="PROSITE" id="PS50056"/>
    </source>
</evidence>
<dbReference type="FunFam" id="3.90.190.10:FF:000102">
    <property type="entry name" value="Receptor-type tyrosine-protein phosphatase"/>
    <property type="match status" value="2"/>
</dbReference>
<keyword evidence="6" id="KW-0812">Transmembrane</keyword>
<sequence length="919" mass="106286">MYPVTTSANLWTIQHFAAFYLCTAIPVHFYPVQYLACSACALLNQCTLWFKVYWYIYSPVHYNRTVAYAPITRCVCSPYKLLQPYSECSHGYFGRNCSQSCDGCISNICDRFDGFCNVTNKCKPGYINHPKCNQSCAKWYYGDNCTAKCNCLFEPCNKSTGMCPDGKCDKGWSGESCNKECSEGYYGYNCIRYCNNCLNTSCEKHEGNCTYGCIEKLSGPHCKQADFQPLEEQGPVTIVIGGICAAIFVVILAIILFIVYRRFFRLQKHRNHPIMEENKKTRSATTDQNVMYENVKGDFTSSENIRLSFEEKHDRKIQTFDISSNDLPDEEEEENVNVYGNVISEDDICQYKIQIEDLSNVINEKRKDNGFEKEYGMFPKGLIHAHVEGSKEENKAKNRFLTTWPYDHSRVVLKGDTKSDYINANYIDSYNKEKAYIATQGPKRNTVRDFWHMIWQENVGKIVMVTQLEEEGKKKCDQYWPQTTNKPLIVDKIILTMDVEKEHSVYMYRLIKVRHKLEKHERKVHHFHFTQWPDHGVPDSIKLVNFYRAVTNMSCDQPGPLLVHCSAGIGRTGTFIAIDSLYEHGKSVGYIDIKEYVKIMRRDRMNMIQTFEQYEAVFETLQELFTVPDTSIPVNDFCSYVQEQENNKVPQNQKTYRLEFQRLQSLRPSYSADNFTSARLEENIAKNAVNSILPHDEYRPYLMSFGKNKTNYINAVIIPGYSVHGTFLVTQCPLKETVVDFWTMVYDHDSSIVVLLDTLNEDAQLWSRTEKRLEFENFNIDLDIDKTPIEVQLSIVHRVNKQDKRSIHVVSAKKCDSGNSSLPSTADMLVLLQRVIDQRKHHTGPVTVVCSNGATQSGLFVALSLILEKMKIDDQVDIFQVIRTIQLRRPEFVTNFDQYEYCYKCIKDFLEEQSVYANL</sequence>
<dbReference type="Gene3D" id="3.90.190.10">
    <property type="entry name" value="Protein tyrosine phosphatase superfamily"/>
    <property type="match status" value="2"/>
</dbReference>
<keyword evidence="3 9" id="KW-0378">Hydrolase</keyword>
<feature type="domain" description="Tyrosine specific protein phosphatases" evidence="8">
    <location>
        <begin position="826"/>
        <end position="900"/>
    </location>
</feature>
<evidence type="ECO:0000313" key="10">
    <source>
        <dbReference type="Proteomes" id="UP000507470"/>
    </source>
</evidence>
<protein>
    <recommendedName>
        <fullName evidence="2">protein-tyrosine-phosphatase</fullName>
        <ecNumber evidence="2">3.1.3.48</ecNumber>
    </recommendedName>
</protein>
<organism evidence="9 10">
    <name type="scientific">Mytilus coruscus</name>
    <name type="common">Sea mussel</name>
    <dbReference type="NCBI Taxonomy" id="42192"/>
    <lineage>
        <taxon>Eukaryota</taxon>
        <taxon>Metazoa</taxon>
        <taxon>Spiralia</taxon>
        <taxon>Lophotrochozoa</taxon>
        <taxon>Mollusca</taxon>
        <taxon>Bivalvia</taxon>
        <taxon>Autobranchia</taxon>
        <taxon>Pteriomorphia</taxon>
        <taxon>Mytilida</taxon>
        <taxon>Mytiloidea</taxon>
        <taxon>Mytilidae</taxon>
        <taxon>Mytilinae</taxon>
        <taxon>Mytilus</taxon>
    </lineage>
</organism>
<dbReference type="Gene3D" id="2.170.300.10">
    <property type="entry name" value="Tie2 ligand-binding domain superfamily"/>
    <property type="match status" value="1"/>
</dbReference>
<dbReference type="GO" id="GO:0008045">
    <property type="term" value="P:motor neuron axon guidance"/>
    <property type="evidence" value="ECO:0007669"/>
    <property type="project" value="TreeGrafter"/>
</dbReference>
<dbReference type="EC" id="3.1.3.48" evidence="2"/>
<dbReference type="InterPro" id="IPR016130">
    <property type="entry name" value="Tyr_Pase_AS"/>
</dbReference>
<comment type="similarity">
    <text evidence="1">Belongs to the protein-tyrosine phosphatase family.</text>
</comment>
<dbReference type="SUPFAM" id="SSF52799">
    <property type="entry name" value="(Phosphotyrosine protein) phosphatases II"/>
    <property type="match status" value="2"/>
</dbReference>
<dbReference type="InterPro" id="IPR050348">
    <property type="entry name" value="Protein-Tyr_Phosphatase"/>
</dbReference>
<accession>A0A6J8B783</accession>
<feature type="domain" description="Tyrosine-protein phosphatase" evidence="7">
    <location>
        <begin position="371"/>
        <end position="624"/>
    </location>
</feature>
<keyword evidence="10" id="KW-1185">Reference proteome</keyword>
<evidence type="ECO:0000313" key="9">
    <source>
        <dbReference type="EMBL" id="CAC5379812.1"/>
    </source>
</evidence>
<dbReference type="PANTHER" id="PTHR19134:SF562">
    <property type="entry name" value="PROTEIN-TYROSINE-PHOSPHATASE"/>
    <property type="match status" value="1"/>
</dbReference>
<dbReference type="EMBL" id="CACVKT020002748">
    <property type="protein sequence ID" value="CAC5379812.1"/>
    <property type="molecule type" value="Genomic_DNA"/>
</dbReference>
<dbReference type="InterPro" id="IPR000242">
    <property type="entry name" value="PTP_cat"/>
</dbReference>
<dbReference type="GO" id="GO:0004725">
    <property type="term" value="F:protein tyrosine phosphatase activity"/>
    <property type="evidence" value="ECO:0007669"/>
    <property type="project" value="UniProtKB-EC"/>
</dbReference>
<keyword evidence="4" id="KW-0904">Protein phosphatase</keyword>
<evidence type="ECO:0000259" key="7">
    <source>
        <dbReference type="PROSITE" id="PS50055"/>
    </source>
</evidence>
<dbReference type="SMART" id="SM00194">
    <property type="entry name" value="PTPc"/>
    <property type="match status" value="2"/>
</dbReference>
<dbReference type="SMART" id="SM00404">
    <property type="entry name" value="PTPc_motif"/>
    <property type="match status" value="2"/>
</dbReference>
<feature type="domain" description="Tyrosine specific protein phosphatases" evidence="8">
    <location>
        <begin position="541"/>
        <end position="615"/>
    </location>
</feature>
<dbReference type="PRINTS" id="PR00700">
    <property type="entry name" value="PRTYPHPHTASE"/>
</dbReference>
<dbReference type="PROSITE" id="PS50055">
    <property type="entry name" value="TYR_PHOSPHATASE_PTP"/>
    <property type="match status" value="2"/>
</dbReference>
<name>A0A6J8B783_MYTCO</name>
<dbReference type="PANTHER" id="PTHR19134">
    <property type="entry name" value="RECEPTOR-TYPE TYROSINE-PROTEIN PHOSPHATASE"/>
    <property type="match status" value="1"/>
</dbReference>
<dbReference type="AlphaFoldDB" id="A0A6J8B783"/>
<dbReference type="InterPro" id="IPR000387">
    <property type="entry name" value="Tyr_Pase_dom"/>
</dbReference>
<feature type="transmembrane region" description="Helical" evidence="6">
    <location>
        <begin position="238"/>
        <end position="260"/>
    </location>
</feature>
<keyword evidence="6" id="KW-1133">Transmembrane helix</keyword>
<reference evidence="9 10" key="1">
    <citation type="submission" date="2020-06" db="EMBL/GenBank/DDBJ databases">
        <authorList>
            <person name="Li R."/>
            <person name="Bekaert M."/>
        </authorList>
    </citation>
    <scope>NUCLEOTIDE SEQUENCE [LARGE SCALE GENOMIC DNA]</scope>
    <source>
        <strain evidence="10">wild</strain>
    </source>
</reference>
<evidence type="ECO:0000256" key="6">
    <source>
        <dbReference type="SAM" id="Phobius"/>
    </source>
</evidence>
<dbReference type="PROSITE" id="PS00383">
    <property type="entry name" value="TYR_PHOSPHATASE_1"/>
    <property type="match status" value="1"/>
</dbReference>
<dbReference type="PROSITE" id="PS50056">
    <property type="entry name" value="TYR_PHOSPHATASE_2"/>
    <property type="match status" value="2"/>
</dbReference>
<dbReference type="OrthoDB" id="6084391at2759"/>
<comment type="catalytic activity">
    <reaction evidence="5">
        <text>O-phospho-L-tyrosyl-[protein] + H2O = L-tyrosyl-[protein] + phosphate</text>
        <dbReference type="Rhea" id="RHEA:10684"/>
        <dbReference type="Rhea" id="RHEA-COMP:10136"/>
        <dbReference type="Rhea" id="RHEA-COMP:20101"/>
        <dbReference type="ChEBI" id="CHEBI:15377"/>
        <dbReference type="ChEBI" id="CHEBI:43474"/>
        <dbReference type="ChEBI" id="CHEBI:46858"/>
        <dbReference type="ChEBI" id="CHEBI:61978"/>
        <dbReference type="EC" id="3.1.3.48"/>
    </reaction>
</comment>
<gene>
    <name evidence="9" type="ORF">MCOR_15827</name>
</gene>
<evidence type="ECO:0000256" key="3">
    <source>
        <dbReference type="ARBA" id="ARBA00022801"/>
    </source>
</evidence>
<dbReference type="Proteomes" id="UP000507470">
    <property type="component" value="Unassembled WGS sequence"/>
</dbReference>
<feature type="domain" description="Tyrosine-protein phosphatase" evidence="7">
    <location>
        <begin position="656"/>
        <end position="909"/>
    </location>
</feature>
<keyword evidence="6" id="KW-0472">Membrane</keyword>
<dbReference type="InterPro" id="IPR029021">
    <property type="entry name" value="Prot-tyrosine_phosphatase-like"/>
</dbReference>
<dbReference type="CDD" id="cd00047">
    <property type="entry name" value="PTPc"/>
    <property type="match status" value="1"/>
</dbReference>
<evidence type="ECO:0000256" key="1">
    <source>
        <dbReference type="ARBA" id="ARBA00009580"/>
    </source>
</evidence>